<evidence type="ECO:0000259" key="2">
    <source>
        <dbReference type="Pfam" id="PF01035"/>
    </source>
</evidence>
<dbReference type="AlphaFoldDB" id="A0A0F9UVJ4"/>
<feature type="domain" description="Methylated-DNA-[protein]-cysteine S-methyltransferase DNA binding" evidence="2">
    <location>
        <begin position="4"/>
        <end position="82"/>
    </location>
</feature>
<dbReference type="CDD" id="cd06445">
    <property type="entry name" value="ATase"/>
    <property type="match status" value="1"/>
</dbReference>
<dbReference type="GO" id="GO:0006281">
    <property type="term" value="P:DNA repair"/>
    <property type="evidence" value="ECO:0007669"/>
    <property type="project" value="InterPro"/>
</dbReference>
<dbReference type="InterPro" id="IPR036217">
    <property type="entry name" value="MethylDNA_cys_MeTrfase_DNAb"/>
</dbReference>
<proteinExistence type="predicted"/>
<dbReference type="PANTHER" id="PTHR10815">
    <property type="entry name" value="METHYLATED-DNA--PROTEIN-CYSTEINE METHYLTRANSFERASE"/>
    <property type="match status" value="1"/>
</dbReference>
<dbReference type="GO" id="GO:0003824">
    <property type="term" value="F:catalytic activity"/>
    <property type="evidence" value="ECO:0007669"/>
    <property type="project" value="InterPro"/>
</dbReference>
<dbReference type="SUPFAM" id="SSF46767">
    <property type="entry name" value="Methylated DNA-protein cysteine methyltransferase, C-terminal domain"/>
    <property type="match status" value="1"/>
</dbReference>
<dbReference type="NCBIfam" id="TIGR00589">
    <property type="entry name" value="ogt"/>
    <property type="match status" value="1"/>
</dbReference>
<sequence>MVSFREKVLRVVKKIPRGRTLTYKEVAKMAGFPRAWRVVGNALNQNKDPNAPCHRVVKSNREIGGYRNGSEKKIKLLQKEGIIIKHGKITFRSNQ</sequence>
<dbReference type="Gene3D" id="1.10.10.10">
    <property type="entry name" value="Winged helix-like DNA-binding domain superfamily/Winged helix DNA-binding domain"/>
    <property type="match status" value="1"/>
</dbReference>
<dbReference type="EMBL" id="LAZR01000060">
    <property type="protein sequence ID" value="KKN97070.1"/>
    <property type="molecule type" value="Genomic_DNA"/>
</dbReference>
<accession>A0A0F9UVJ4</accession>
<organism evidence="3">
    <name type="scientific">marine sediment metagenome</name>
    <dbReference type="NCBI Taxonomy" id="412755"/>
    <lineage>
        <taxon>unclassified sequences</taxon>
        <taxon>metagenomes</taxon>
        <taxon>ecological metagenomes</taxon>
    </lineage>
</organism>
<name>A0A0F9UVJ4_9ZZZZ</name>
<evidence type="ECO:0000256" key="1">
    <source>
        <dbReference type="ARBA" id="ARBA00022763"/>
    </source>
</evidence>
<dbReference type="InterPro" id="IPR036388">
    <property type="entry name" value="WH-like_DNA-bd_sf"/>
</dbReference>
<keyword evidence="1" id="KW-0227">DNA damage</keyword>
<dbReference type="InterPro" id="IPR014048">
    <property type="entry name" value="MethylDNA_cys_MeTrfase_DNA-bd"/>
</dbReference>
<protein>
    <recommendedName>
        <fullName evidence="2">Methylated-DNA-[protein]-cysteine S-methyltransferase DNA binding domain-containing protein</fullName>
    </recommendedName>
</protein>
<dbReference type="Pfam" id="PF01035">
    <property type="entry name" value="DNA_binding_1"/>
    <property type="match status" value="1"/>
</dbReference>
<reference evidence="3" key="1">
    <citation type="journal article" date="2015" name="Nature">
        <title>Complex archaea that bridge the gap between prokaryotes and eukaryotes.</title>
        <authorList>
            <person name="Spang A."/>
            <person name="Saw J.H."/>
            <person name="Jorgensen S.L."/>
            <person name="Zaremba-Niedzwiedzka K."/>
            <person name="Martijn J."/>
            <person name="Lind A.E."/>
            <person name="van Eijk R."/>
            <person name="Schleper C."/>
            <person name="Guy L."/>
            <person name="Ettema T.J."/>
        </authorList>
    </citation>
    <scope>NUCLEOTIDE SEQUENCE</scope>
</reference>
<dbReference type="PANTHER" id="PTHR10815:SF13">
    <property type="entry name" value="METHYLATED-DNA--PROTEIN-CYSTEINE METHYLTRANSFERASE"/>
    <property type="match status" value="1"/>
</dbReference>
<gene>
    <name evidence="3" type="ORF">LCGC14_0160270</name>
</gene>
<comment type="caution">
    <text evidence="3">The sequence shown here is derived from an EMBL/GenBank/DDBJ whole genome shotgun (WGS) entry which is preliminary data.</text>
</comment>
<evidence type="ECO:0000313" key="3">
    <source>
        <dbReference type="EMBL" id="KKN97070.1"/>
    </source>
</evidence>